<dbReference type="GO" id="GO:0030288">
    <property type="term" value="C:outer membrane-bounded periplasmic space"/>
    <property type="evidence" value="ECO:0007669"/>
    <property type="project" value="TreeGrafter"/>
</dbReference>
<evidence type="ECO:0000256" key="3">
    <source>
        <dbReference type="ARBA" id="ARBA00022448"/>
    </source>
</evidence>
<evidence type="ECO:0000259" key="6">
    <source>
        <dbReference type="PROSITE" id="PS50983"/>
    </source>
</evidence>
<dbReference type="AlphaFoldDB" id="A0A853EQ86"/>
<dbReference type="Gene3D" id="3.40.50.1980">
    <property type="entry name" value="Nitrogenase molybdenum iron protein domain"/>
    <property type="match status" value="2"/>
</dbReference>
<feature type="chain" id="PRO_5033000655" evidence="5">
    <location>
        <begin position="27"/>
        <end position="313"/>
    </location>
</feature>
<reference evidence="7 8" key="1">
    <citation type="submission" date="2020-07" db="EMBL/GenBank/DDBJ databases">
        <title>MOT database genomes.</title>
        <authorList>
            <person name="Joseph S."/>
            <person name="Aduse-Opoku J."/>
            <person name="Hashim A."/>
            <person name="Wade W."/>
            <person name="Curtis M."/>
        </authorList>
    </citation>
    <scope>NUCLEOTIDE SEQUENCE [LARGE SCALE GENOMIC DNA]</scope>
    <source>
        <strain evidence="7 8">DSM 100099</strain>
    </source>
</reference>
<dbReference type="EMBL" id="JACBYE010000004">
    <property type="protein sequence ID" value="NYS92497.1"/>
    <property type="molecule type" value="Genomic_DNA"/>
</dbReference>
<dbReference type="InterPro" id="IPR002491">
    <property type="entry name" value="ABC_transptr_periplasmic_BD"/>
</dbReference>
<name>A0A853EQ86_9MICO</name>
<evidence type="ECO:0000313" key="8">
    <source>
        <dbReference type="Proteomes" id="UP000561011"/>
    </source>
</evidence>
<keyword evidence="8" id="KW-1185">Reference proteome</keyword>
<comment type="caution">
    <text evidence="7">The sequence shown here is derived from an EMBL/GenBank/DDBJ whole genome shotgun (WGS) entry which is preliminary data.</text>
</comment>
<dbReference type="PROSITE" id="PS50983">
    <property type="entry name" value="FE_B12_PBP"/>
    <property type="match status" value="1"/>
</dbReference>
<dbReference type="SUPFAM" id="SSF53807">
    <property type="entry name" value="Helical backbone' metal receptor"/>
    <property type="match status" value="1"/>
</dbReference>
<evidence type="ECO:0000256" key="4">
    <source>
        <dbReference type="ARBA" id="ARBA00022729"/>
    </source>
</evidence>
<dbReference type="InterPro" id="IPR051313">
    <property type="entry name" value="Bact_iron-sidero_bind"/>
</dbReference>
<evidence type="ECO:0000313" key="7">
    <source>
        <dbReference type="EMBL" id="NYS92497.1"/>
    </source>
</evidence>
<dbReference type="PANTHER" id="PTHR30532:SF1">
    <property type="entry name" value="IRON(3+)-HYDROXAMATE-BINDING PROTEIN FHUD"/>
    <property type="match status" value="1"/>
</dbReference>
<keyword evidence="3" id="KW-0813">Transport</keyword>
<sequence length="313" mass="32369">MDLTAIPRPRPALALLTALTVGLVAACSTETDSPPESSATAATTTITHAFGATDVGITDRVAVLDGDRTLEAVVALGIDPVAAVVPPLTGDYAPLVREELDGEPADIGTSDGGINLEALAAAEPDLIVMQSEGAEDLYEQVSQIAPTVAVEYTPSGWKDTLTQIGGFLGREDAAADLVAAYDERAAEAAATAPQDAGTLSIVRVRTDGVRYMTQEGSFPWSVALDLGRQAPAVQDLGEDGTQAVDVSLERLDLLVADDIVILVDAGAEASAQQVEDLLRVMAPDATYSQIPSKDVLFGNVLTAQALLDTLTTG</sequence>
<comment type="similarity">
    <text evidence="2">Belongs to the bacterial solute-binding protein 8 family.</text>
</comment>
<feature type="domain" description="Fe/B12 periplasmic-binding" evidence="6">
    <location>
        <begin position="61"/>
        <end position="313"/>
    </location>
</feature>
<dbReference type="PANTHER" id="PTHR30532">
    <property type="entry name" value="IRON III DICITRATE-BINDING PERIPLASMIC PROTEIN"/>
    <property type="match status" value="1"/>
</dbReference>
<keyword evidence="4 5" id="KW-0732">Signal</keyword>
<evidence type="ECO:0000256" key="1">
    <source>
        <dbReference type="ARBA" id="ARBA00004196"/>
    </source>
</evidence>
<dbReference type="Pfam" id="PF01497">
    <property type="entry name" value="Peripla_BP_2"/>
    <property type="match status" value="1"/>
</dbReference>
<comment type="subcellular location">
    <subcellularLocation>
        <location evidence="1">Cell envelope</location>
    </subcellularLocation>
</comment>
<dbReference type="RefSeq" id="WP_179912349.1">
    <property type="nucleotide sequence ID" value="NZ_JACBYE010000004.1"/>
</dbReference>
<dbReference type="GO" id="GO:1901678">
    <property type="term" value="P:iron coordination entity transport"/>
    <property type="evidence" value="ECO:0007669"/>
    <property type="project" value="UniProtKB-ARBA"/>
</dbReference>
<proteinExistence type="inferred from homology"/>
<evidence type="ECO:0000256" key="2">
    <source>
        <dbReference type="ARBA" id="ARBA00008814"/>
    </source>
</evidence>
<protein>
    <submittedName>
        <fullName evidence="7">ABC transporter substrate-binding protein</fullName>
    </submittedName>
</protein>
<feature type="signal peptide" evidence="5">
    <location>
        <begin position="1"/>
        <end position="26"/>
    </location>
</feature>
<gene>
    <name evidence="7" type="ORF">HZZ10_02990</name>
</gene>
<accession>A0A853EQ86</accession>
<dbReference type="Proteomes" id="UP000561011">
    <property type="component" value="Unassembled WGS sequence"/>
</dbReference>
<evidence type="ECO:0000256" key="5">
    <source>
        <dbReference type="SAM" id="SignalP"/>
    </source>
</evidence>
<organism evidence="7 8">
    <name type="scientific">Sanguibacter inulinus</name>
    <dbReference type="NCBI Taxonomy" id="60922"/>
    <lineage>
        <taxon>Bacteria</taxon>
        <taxon>Bacillati</taxon>
        <taxon>Actinomycetota</taxon>
        <taxon>Actinomycetes</taxon>
        <taxon>Micrococcales</taxon>
        <taxon>Sanguibacteraceae</taxon>
        <taxon>Sanguibacter</taxon>
    </lineage>
</organism>